<sequence>MFCPLVFLQILKCTDLLHQRASCSGLLAEHSSYCTSSQVQHIRCNQPGRIKRLEATSCGPLDSYFHDWVPLYCTTCPPSTATVRALWFAPPLQASRSQIILRTSLTAFIPQGPLIPPPWRIILQHLNPQLQSQDAATTTLTSHGFPSPPVYCDVAPPTPEKFSGDVPFLRARPSGGFPLPKAQTFKEFPETAFSPSDR</sequence>
<dbReference type="Proteomes" id="UP001482620">
    <property type="component" value="Unassembled WGS sequence"/>
</dbReference>
<evidence type="ECO:0000313" key="3">
    <source>
        <dbReference type="Proteomes" id="UP001482620"/>
    </source>
</evidence>
<comment type="caution">
    <text evidence="2">The sequence shown here is derived from an EMBL/GenBank/DDBJ whole genome shotgun (WGS) entry which is preliminary data.</text>
</comment>
<keyword evidence="3" id="KW-1185">Reference proteome</keyword>
<feature type="region of interest" description="Disordered" evidence="1">
    <location>
        <begin position="173"/>
        <end position="198"/>
    </location>
</feature>
<organism evidence="2 3">
    <name type="scientific">Ilyodon furcidens</name>
    <name type="common">goldbreast splitfin</name>
    <dbReference type="NCBI Taxonomy" id="33524"/>
    <lineage>
        <taxon>Eukaryota</taxon>
        <taxon>Metazoa</taxon>
        <taxon>Chordata</taxon>
        <taxon>Craniata</taxon>
        <taxon>Vertebrata</taxon>
        <taxon>Euteleostomi</taxon>
        <taxon>Actinopterygii</taxon>
        <taxon>Neopterygii</taxon>
        <taxon>Teleostei</taxon>
        <taxon>Neoteleostei</taxon>
        <taxon>Acanthomorphata</taxon>
        <taxon>Ovalentaria</taxon>
        <taxon>Atherinomorphae</taxon>
        <taxon>Cyprinodontiformes</taxon>
        <taxon>Goodeidae</taxon>
        <taxon>Ilyodon</taxon>
    </lineage>
</organism>
<evidence type="ECO:0000313" key="2">
    <source>
        <dbReference type="EMBL" id="MEQ2240614.1"/>
    </source>
</evidence>
<gene>
    <name evidence="2" type="ORF">ILYODFUR_016878</name>
</gene>
<accession>A0ABV0U739</accession>
<protein>
    <submittedName>
        <fullName evidence="2">Uncharacterized protein</fullName>
    </submittedName>
</protein>
<evidence type="ECO:0000256" key="1">
    <source>
        <dbReference type="SAM" id="MobiDB-lite"/>
    </source>
</evidence>
<reference evidence="2 3" key="1">
    <citation type="submission" date="2021-06" db="EMBL/GenBank/DDBJ databases">
        <authorList>
            <person name="Palmer J.M."/>
        </authorList>
    </citation>
    <scope>NUCLEOTIDE SEQUENCE [LARGE SCALE GENOMIC DNA]</scope>
    <source>
        <strain evidence="3">if_2019</strain>
        <tissue evidence="2">Muscle</tissue>
    </source>
</reference>
<dbReference type="EMBL" id="JAHRIQ010059484">
    <property type="protein sequence ID" value="MEQ2240614.1"/>
    <property type="molecule type" value="Genomic_DNA"/>
</dbReference>
<proteinExistence type="predicted"/>
<name>A0ABV0U739_9TELE</name>